<dbReference type="EMBL" id="LCAW01000009">
    <property type="protein sequence ID" value="KKR99185.1"/>
    <property type="molecule type" value="Genomic_DNA"/>
</dbReference>
<proteinExistence type="predicted"/>
<organism evidence="1 2">
    <name type="scientific">Candidatus Uhrbacteria bacterium GW2011_GWC1_41_20</name>
    <dbReference type="NCBI Taxonomy" id="1618983"/>
    <lineage>
        <taxon>Bacteria</taxon>
        <taxon>Candidatus Uhriibacteriota</taxon>
    </lineage>
</organism>
<comment type="caution">
    <text evidence="1">The sequence shown here is derived from an EMBL/GenBank/DDBJ whole genome shotgun (WGS) entry which is preliminary data.</text>
</comment>
<gene>
    <name evidence="1" type="ORF">UU50_C0009G0002</name>
</gene>
<reference evidence="1 2" key="1">
    <citation type="journal article" date="2015" name="Nature">
        <title>rRNA introns, odd ribosomes, and small enigmatic genomes across a large radiation of phyla.</title>
        <authorList>
            <person name="Brown C.T."/>
            <person name="Hug L.A."/>
            <person name="Thomas B.C."/>
            <person name="Sharon I."/>
            <person name="Castelle C.J."/>
            <person name="Singh A."/>
            <person name="Wilkins M.J."/>
            <person name="Williams K.H."/>
            <person name="Banfield J.F."/>
        </authorList>
    </citation>
    <scope>NUCLEOTIDE SEQUENCE [LARGE SCALE GENOMIC DNA]</scope>
</reference>
<evidence type="ECO:0000313" key="2">
    <source>
        <dbReference type="Proteomes" id="UP000033930"/>
    </source>
</evidence>
<dbReference type="Proteomes" id="UP000033930">
    <property type="component" value="Unassembled WGS sequence"/>
</dbReference>
<accession>A0A0G0XQN0</accession>
<name>A0A0G0XQN0_9BACT</name>
<sequence length="56" mass="6682">MAEQLITKTQKCPALNNKNPDFIKFFRKLKQLKNPNLPPKVQSAPKWQIFQKHRYS</sequence>
<evidence type="ECO:0000313" key="1">
    <source>
        <dbReference type="EMBL" id="KKR99185.1"/>
    </source>
</evidence>
<dbReference type="AlphaFoldDB" id="A0A0G0XQN0"/>
<protein>
    <submittedName>
        <fullName evidence="1">Uncharacterized protein</fullName>
    </submittedName>
</protein>